<organism evidence="2 3">
    <name type="scientific">Pedobacter ginsengisoli</name>
    <dbReference type="NCBI Taxonomy" id="363852"/>
    <lineage>
        <taxon>Bacteria</taxon>
        <taxon>Pseudomonadati</taxon>
        <taxon>Bacteroidota</taxon>
        <taxon>Sphingobacteriia</taxon>
        <taxon>Sphingobacteriales</taxon>
        <taxon>Sphingobacteriaceae</taxon>
        <taxon>Pedobacter</taxon>
    </lineage>
</organism>
<dbReference type="Proteomes" id="UP000223749">
    <property type="component" value="Chromosome"/>
</dbReference>
<dbReference type="KEGG" id="pgs:CPT03_06505"/>
<dbReference type="EMBL" id="CP024091">
    <property type="protein sequence ID" value="ATP56139.1"/>
    <property type="molecule type" value="Genomic_DNA"/>
</dbReference>
<dbReference type="SUPFAM" id="SSF51261">
    <property type="entry name" value="Duplicated hybrid motif"/>
    <property type="match status" value="1"/>
</dbReference>
<dbReference type="OrthoDB" id="757142at2"/>
<dbReference type="Gene3D" id="2.70.70.10">
    <property type="entry name" value="Glucose Permease (Domain IIA)"/>
    <property type="match status" value="1"/>
</dbReference>
<gene>
    <name evidence="2" type="ORF">CPT03_06505</name>
</gene>
<sequence length="210" mass="24329">MKVVLFSMLLLVLSFQKPTIDNDKGRWKPYYIDAVPAVMATDWKLPFDVSDRKDIKQIKIISIFGDHRDSFYKGHIHTAIDINPLKSKTSLVSVYPIANGVVCSVHLAENQQTIVIRHKLTDGKEIFTSYKHLKEVYVGQGQPVTLQTKLARLFTKQESKKYGGDYHHLHLEIRKSFDDYGCASWLTMNQKQLNQRFYNPLIFLKTKLKN</sequence>
<dbReference type="InterPro" id="IPR011055">
    <property type="entry name" value="Dup_hybrid_motif"/>
</dbReference>
<evidence type="ECO:0000313" key="2">
    <source>
        <dbReference type="EMBL" id="ATP56139.1"/>
    </source>
</evidence>
<evidence type="ECO:0000313" key="3">
    <source>
        <dbReference type="Proteomes" id="UP000223749"/>
    </source>
</evidence>
<dbReference type="AlphaFoldDB" id="A0A2D1U3G3"/>
<feature type="domain" description="M23ase beta-sheet core" evidence="1">
    <location>
        <begin position="76"/>
        <end position="176"/>
    </location>
</feature>
<reference evidence="2 3" key="1">
    <citation type="submission" date="2017-10" db="EMBL/GenBank/DDBJ databases">
        <title>Whole genome of Pedobacter ginsengisoli T01R-27 isolated from tomato rhizosphere.</title>
        <authorList>
            <person name="Weon H.-Y."/>
            <person name="Lee S.A."/>
            <person name="Sang M.K."/>
            <person name="Song J."/>
        </authorList>
    </citation>
    <scope>NUCLEOTIDE SEQUENCE [LARGE SCALE GENOMIC DNA]</scope>
    <source>
        <strain evidence="2 3">T01R-27</strain>
    </source>
</reference>
<keyword evidence="3" id="KW-1185">Reference proteome</keyword>
<dbReference type="InterPro" id="IPR016047">
    <property type="entry name" value="M23ase_b-sheet_dom"/>
</dbReference>
<protein>
    <submittedName>
        <fullName evidence="2">Peptidase M23</fullName>
    </submittedName>
</protein>
<evidence type="ECO:0000259" key="1">
    <source>
        <dbReference type="Pfam" id="PF01551"/>
    </source>
</evidence>
<dbReference type="RefSeq" id="WP_099438081.1">
    <property type="nucleotide sequence ID" value="NZ_CP024091.1"/>
</dbReference>
<proteinExistence type="predicted"/>
<name>A0A2D1U3G3_9SPHI</name>
<dbReference type="Pfam" id="PF01551">
    <property type="entry name" value="Peptidase_M23"/>
    <property type="match status" value="1"/>
</dbReference>
<accession>A0A2D1U3G3</accession>